<name>B9TF23_RICCO</name>
<evidence type="ECO:0000313" key="1">
    <source>
        <dbReference type="EMBL" id="EEF25542.1"/>
    </source>
</evidence>
<feature type="non-terminal residue" evidence="1">
    <location>
        <position position="155"/>
    </location>
</feature>
<keyword evidence="2" id="KW-1185">Reference proteome</keyword>
<dbReference type="InParanoid" id="B9TF23"/>
<dbReference type="EMBL" id="EQ979453">
    <property type="protein sequence ID" value="EEF25542.1"/>
    <property type="molecule type" value="Genomic_DNA"/>
</dbReference>
<dbReference type="Proteomes" id="UP000008311">
    <property type="component" value="Unassembled WGS sequence"/>
</dbReference>
<evidence type="ECO:0000313" key="2">
    <source>
        <dbReference type="Proteomes" id="UP000008311"/>
    </source>
</evidence>
<gene>
    <name evidence="1" type="ORF">RCOM_1822430</name>
</gene>
<dbReference type="AlphaFoldDB" id="B9TF23"/>
<proteinExistence type="predicted"/>
<organism evidence="1 2">
    <name type="scientific">Ricinus communis</name>
    <name type="common">Castor bean</name>
    <dbReference type="NCBI Taxonomy" id="3988"/>
    <lineage>
        <taxon>Eukaryota</taxon>
        <taxon>Viridiplantae</taxon>
        <taxon>Streptophyta</taxon>
        <taxon>Embryophyta</taxon>
        <taxon>Tracheophyta</taxon>
        <taxon>Spermatophyta</taxon>
        <taxon>Magnoliopsida</taxon>
        <taxon>eudicotyledons</taxon>
        <taxon>Gunneridae</taxon>
        <taxon>Pentapetalae</taxon>
        <taxon>rosids</taxon>
        <taxon>fabids</taxon>
        <taxon>Malpighiales</taxon>
        <taxon>Euphorbiaceae</taxon>
        <taxon>Acalyphoideae</taxon>
        <taxon>Acalypheae</taxon>
        <taxon>Ricinus</taxon>
    </lineage>
</organism>
<sequence length="155" mass="16491">MKVDVIAVNLRNAMAATAQVRSYLPGATVMAGGEYAQETAFLGTMRLAEARSLANALGALELCASCDGEAVAFGPVEAISDFHAQPVGNVVVELLEDNATRFAHFWLSSPQGRMRVIIELLPGEGPYMRVTHGAYLNDRGHLVSLGTVTLADDET</sequence>
<protein>
    <submittedName>
        <fullName evidence="1">Uncharacterized protein</fullName>
    </submittedName>
</protein>
<accession>B9TF23</accession>
<reference evidence="2" key="1">
    <citation type="journal article" date="2010" name="Nat. Biotechnol.">
        <title>Draft genome sequence of the oilseed species Ricinus communis.</title>
        <authorList>
            <person name="Chan A.P."/>
            <person name="Crabtree J."/>
            <person name="Zhao Q."/>
            <person name="Lorenzi H."/>
            <person name="Orvis J."/>
            <person name="Puiu D."/>
            <person name="Melake-Berhan A."/>
            <person name="Jones K.M."/>
            <person name="Redman J."/>
            <person name="Chen G."/>
            <person name="Cahoon E.B."/>
            <person name="Gedil M."/>
            <person name="Stanke M."/>
            <person name="Haas B.J."/>
            <person name="Wortman J.R."/>
            <person name="Fraser-Liggett C.M."/>
            <person name="Ravel J."/>
            <person name="Rabinowicz P.D."/>
        </authorList>
    </citation>
    <scope>NUCLEOTIDE SEQUENCE [LARGE SCALE GENOMIC DNA]</scope>
    <source>
        <strain evidence="2">cv. Hale</strain>
    </source>
</reference>